<dbReference type="EMBL" id="JARYMX010000003">
    <property type="protein sequence ID" value="KAJ9555656.1"/>
    <property type="molecule type" value="Genomic_DNA"/>
</dbReference>
<dbReference type="PANTHER" id="PTHR17695:SF11">
    <property type="entry name" value="SMALL SUBUNIT PROCESSOME COMPONENT 20 HOMOLOG"/>
    <property type="match status" value="1"/>
</dbReference>
<dbReference type="InterPro" id="IPR011989">
    <property type="entry name" value="ARM-like"/>
</dbReference>
<accession>A0AA38TI19</accession>
<evidence type="ECO:0000313" key="2">
    <source>
        <dbReference type="Proteomes" id="UP001172457"/>
    </source>
</evidence>
<dbReference type="InterPro" id="IPR052575">
    <property type="entry name" value="SSU_processome_comp_20"/>
</dbReference>
<dbReference type="GO" id="GO:0032040">
    <property type="term" value="C:small-subunit processome"/>
    <property type="evidence" value="ECO:0007669"/>
    <property type="project" value="TreeGrafter"/>
</dbReference>
<proteinExistence type="predicted"/>
<dbReference type="PANTHER" id="PTHR17695">
    <property type="entry name" value="SMALL SUBUNIT PROCESSOME COMPONENT 20 HOMOLOG"/>
    <property type="match status" value="1"/>
</dbReference>
<protein>
    <submittedName>
        <fullName evidence="1">Uncharacterized protein</fullName>
    </submittedName>
</protein>
<dbReference type="GO" id="GO:0030686">
    <property type="term" value="C:90S preribosome"/>
    <property type="evidence" value="ECO:0007669"/>
    <property type="project" value="TreeGrafter"/>
</dbReference>
<dbReference type="InterPro" id="IPR016024">
    <property type="entry name" value="ARM-type_fold"/>
</dbReference>
<dbReference type="SUPFAM" id="SSF48371">
    <property type="entry name" value="ARM repeat"/>
    <property type="match status" value="1"/>
</dbReference>
<dbReference type="Gene3D" id="1.25.10.10">
    <property type="entry name" value="Leucine-rich Repeat Variant"/>
    <property type="match status" value="1"/>
</dbReference>
<name>A0AA38TI19_9ASTR</name>
<sequence>MSLYEHPTGREAVLEMIHAIIMKFPPQVVNEQSQTLFVQLVVCLANDSEKKVRSMTGAAIKLLISRVSPQSLHSISEYALFWYSGEKQGLWSAAAQVLGLLLEVMKKGFTKHIDAIFTVMRRILQSAVNVLKNDHTDPPSGTVIPLWKEAYYSLVLFEKILLQFPEMCLSKDLEVKLYYPSQDILLILLLSDHLFGSRNDIWEIVCEFLLHPHIWVRNISNRLIALYFATVTEGCKQNDERWVRELFLMRPSRLFLLAVSFCSQLKASLTDDSANNYLKQNIVFSILGLHSMIGRQKEPKDEEIFIKAFLILDSRKGRNMFASFADDLDVRNETEDCERCRYFLISALLKRMGKIALDMEEVQMRIVFDSFRLVSPKILDSNESSEEFEKKDGQNLAYQVLLPLYKICEGFAGKVVSDDGKQFAQEVRDSIRDAIGVQNFVQVYSSVRKNLKTKRDKRRQGEKVMAVVNP</sequence>
<comment type="caution">
    <text evidence="1">The sequence shown here is derived from an EMBL/GenBank/DDBJ whole genome shotgun (WGS) entry which is preliminary data.</text>
</comment>
<dbReference type="Proteomes" id="UP001172457">
    <property type="component" value="Chromosome 3"/>
</dbReference>
<keyword evidence="2" id="KW-1185">Reference proteome</keyword>
<gene>
    <name evidence="1" type="ORF">OSB04_010270</name>
</gene>
<evidence type="ECO:0000313" key="1">
    <source>
        <dbReference type="EMBL" id="KAJ9555656.1"/>
    </source>
</evidence>
<dbReference type="AlphaFoldDB" id="A0AA38TI19"/>
<organism evidence="1 2">
    <name type="scientific">Centaurea solstitialis</name>
    <name type="common">yellow star-thistle</name>
    <dbReference type="NCBI Taxonomy" id="347529"/>
    <lineage>
        <taxon>Eukaryota</taxon>
        <taxon>Viridiplantae</taxon>
        <taxon>Streptophyta</taxon>
        <taxon>Embryophyta</taxon>
        <taxon>Tracheophyta</taxon>
        <taxon>Spermatophyta</taxon>
        <taxon>Magnoliopsida</taxon>
        <taxon>eudicotyledons</taxon>
        <taxon>Gunneridae</taxon>
        <taxon>Pentapetalae</taxon>
        <taxon>asterids</taxon>
        <taxon>campanulids</taxon>
        <taxon>Asterales</taxon>
        <taxon>Asteraceae</taxon>
        <taxon>Carduoideae</taxon>
        <taxon>Cardueae</taxon>
        <taxon>Centaureinae</taxon>
        <taxon>Centaurea</taxon>
    </lineage>
</organism>
<reference evidence="1" key="1">
    <citation type="submission" date="2023-03" db="EMBL/GenBank/DDBJ databases">
        <title>Chromosome-scale reference genome and RAD-based genetic map of yellow starthistle (Centaurea solstitialis) reveal putative structural variation and QTLs associated with invader traits.</title>
        <authorList>
            <person name="Reatini B."/>
            <person name="Cang F.A."/>
            <person name="Jiang Q."/>
            <person name="Mckibben M.T.W."/>
            <person name="Barker M.S."/>
            <person name="Rieseberg L.H."/>
            <person name="Dlugosch K.M."/>
        </authorList>
    </citation>
    <scope>NUCLEOTIDE SEQUENCE</scope>
    <source>
        <strain evidence="1">CAN-66</strain>
        <tissue evidence="1">Leaf</tissue>
    </source>
</reference>